<evidence type="ECO:0000313" key="8">
    <source>
        <dbReference type="Proteomes" id="UP000011083"/>
    </source>
</evidence>
<evidence type="ECO:0000313" key="7">
    <source>
        <dbReference type="EMBL" id="ELR14205.1"/>
    </source>
</evidence>
<feature type="compositionally biased region" description="Basic and acidic residues" evidence="5">
    <location>
        <begin position="135"/>
        <end position="152"/>
    </location>
</feature>
<dbReference type="InterPro" id="IPR013087">
    <property type="entry name" value="Znf_C2H2_type"/>
</dbReference>
<dbReference type="GO" id="GO:0008270">
    <property type="term" value="F:zinc ion binding"/>
    <property type="evidence" value="ECO:0007669"/>
    <property type="project" value="UniProtKB-KW"/>
</dbReference>
<evidence type="ECO:0000256" key="4">
    <source>
        <dbReference type="PROSITE-ProRule" id="PRU00042"/>
    </source>
</evidence>
<organism evidence="7 8">
    <name type="scientific">Acanthamoeba castellanii (strain ATCC 30010 / Neff)</name>
    <dbReference type="NCBI Taxonomy" id="1257118"/>
    <lineage>
        <taxon>Eukaryota</taxon>
        <taxon>Amoebozoa</taxon>
        <taxon>Discosea</taxon>
        <taxon>Longamoebia</taxon>
        <taxon>Centramoebida</taxon>
        <taxon>Acanthamoebidae</taxon>
        <taxon>Acanthamoeba</taxon>
    </lineage>
</organism>
<dbReference type="InterPro" id="IPR039727">
    <property type="entry name" value="SE/Ars2"/>
</dbReference>
<dbReference type="PROSITE" id="PS50157">
    <property type="entry name" value="ZINC_FINGER_C2H2_2"/>
    <property type="match status" value="1"/>
</dbReference>
<evidence type="ECO:0000256" key="3">
    <source>
        <dbReference type="ARBA" id="ARBA00023242"/>
    </source>
</evidence>
<protein>
    <recommendedName>
        <fullName evidence="6">C2H2-type domain-containing protein</fullName>
    </recommendedName>
</protein>
<dbReference type="PROSITE" id="PS00028">
    <property type="entry name" value="ZINC_FINGER_C2H2_1"/>
    <property type="match status" value="1"/>
</dbReference>
<dbReference type="Pfam" id="PF13821">
    <property type="entry name" value="DUF4187"/>
    <property type="match status" value="1"/>
</dbReference>
<gene>
    <name evidence="7" type="ORF">ACA1_138820</name>
</gene>
<dbReference type="GeneID" id="14914779"/>
<feature type="region of interest" description="Disordered" evidence="5">
    <location>
        <begin position="1"/>
        <end position="281"/>
    </location>
</feature>
<dbReference type="InterPro" id="IPR007042">
    <property type="entry name" value="SERRATE/Ars2_C"/>
</dbReference>
<dbReference type="Proteomes" id="UP000011083">
    <property type="component" value="Unassembled WGS sequence"/>
</dbReference>
<feature type="compositionally biased region" description="Basic and acidic residues" evidence="5">
    <location>
        <begin position="100"/>
        <end position="119"/>
    </location>
</feature>
<dbReference type="AlphaFoldDB" id="L8GMB8"/>
<feature type="region of interest" description="Disordered" evidence="5">
    <location>
        <begin position="672"/>
        <end position="747"/>
    </location>
</feature>
<comment type="subcellular location">
    <subcellularLocation>
        <location evidence="1">Nucleus</location>
    </subcellularLocation>
</comment>
<dbReference type="Pfam" id="PF04959">
    <property type="entry name" value="ARS2"/>
    <property type="match status" value="1"/>
</dbReference>
<keyword evidence="8" id="KW-1185">Reference proteome</keyword>
<dbReference type="EMBL" id="KB008066">
    <property type="protein sequence ID" value="ELR14205.1"/>
    <property type="molecule type" value="Genomic_DNA"/>
</dbReference>
<evidence type="ECO:0000256" key="2">
    <source>
        <dbReference type="ARBA" id="ARBA00005407"/>
    </source>
</evidence>
<reference evidence="7 8" key="1">
    <citation type="journal article" date="2013" name="Genome Biol.">
        <title>Genome of Acanthamoeba castellanii highlights extensive lateral gene transfer and early evolution of tyrosine kinase signaling.</title>
        <authorList>
            <person name="Clarke M."/>
            <person name="Lohan A.J."/>
            <person name="Liu B."/>
            <person name="Lagkouvardos I."/>
            <person name="Roy S."/>
            <person name="Zafar N."/>
            <person name="Bertelli C."/>
            <person name="Schilde C."/>
            <person name="Kianianmomeni A."/>
            <person name="Burglin T.R."/>
            <person name="Frech C."/>
            <person name="Turcotte B."/>
            <person name="Kopec K.O."/>
            <person name="Synnott J.M."/>
            <person name="Choo C."/>
            <person name="Paponov I."/>
            <person name="Finkler A."/>
            <person name="Soon Heng Tan C."/>
            <person name="Hutchins A.P."/>
            <person name="Weinmeier T."/>
            <person name="Rattei T."/>
            <person name="Chu J.S."/>
            <person name="Gimenez G."/>
            <person name="Irimia M."/>
            <person name="Rigden D.J."/>
            <person name="Fitzpatrick D.A."/>
            <person name="Lorenzo-Morales J."/>
            <person name="Bateman A."/>
            <person name="Chiu C.H."/>
            <person name="Tang P."/>
            <person name="Hegemann P."/>
            <person name="Fromm H."/>
            <person name="Raoult D."/>
            <person name="Greub G."/>
            <person name="Miranda-Saavedra D."/>
            <person name="Chen N."/>
            <person name="Nash P."/>
            <person name="Ginger M.L."/>
            <person name="Horn M."/>
            <person name="Schaap P."/>
            <person name="Caler L."/>
            <person name="Loftus B."/>
        </authorList>
    </citation>
    <scope>NUCLEOTIDE SEQUENCE [LARGE SCALE GENOMIC DNA]</scope>
    <source>
        <strain evidence="7 8">Neff</strain>
    </source>
</reference>
<accession>L8GMB8</accession>
<keyword evidence="4" id="KW-0863">Zinc-finger</keyword>
<sequence length="747" mass="82221">MDADALAVSTKRRRESPPASDEGAGPRQAEREAVLPVGAAADDDEQHRQRDDHEGGKERAVDDAGGRAKKRRHNREEEEEQDISPRAGEDNGGSHHHYRREPDHRRDDWADRGAVDREGSGGAFNSSSTRPSPGRGERAAEARERGWGERGRPLSRHSPPSNTRWPPGDRDQHPQQHQRGSSPPPRSHGSGDRSIGRRSQGPPPALRNDSSSPHRRHHRGHGDDEAAAAAWLPEARSGRLSYPPATFESRGTRGRGPPGDRDRDHRRGFHQQQQQFYGSSPLYHDRRDELAHYPPPPRSIPPAYRDGRDAFGRDWPPPGRGGVPRLLPIALTQGRGGLGWGGVQLRDYDLQLGLPSGSGAERRRKRVRVAPLVADEEARLEKDADTAAQLVRILDRERAIDSDALLALAGSKQEEQEMVVEEAGDARAAVRTRLHRSIEYLRRVHLFCYYCAEQFESRAELHRVCGDLPHRRSTLFPGTPSPAREAVPPEEVSWLAYLDARLEQRLSAPAPELCTAKLAVEQEVDAFLEAHVKREDEKKYRCAVPKCTKLFMAPDFVRKHLKLKHPHLVEEATRKAVEEQYFQNYVRDPRRILPSMPEATLSARPEQQQLQQQRGGGAGRAAVAVGAYSSGAGVMGDAPAGMSALSSHSPRHRDTASPLYAREPVGYAPAFPRSRGFGGGRGGGGGGGGRFGGHHRPGYVDLDAPPEDASLGEQRTTIDYGDLDAVPEPPPSITSRLIPASATALDD</sequence>
<dbReference type="GO" id="GO:0016604">
    <property type="term" value="C:nuclear body"/>
    <property type="evidence" value="ECO:0007669"/>
    <property type="project" value="TreeGrafter"/>
</dbReference>
<dbReference type="RefSeq" id="XP_004336218.1">
    <property type="nucleotide sequence ID" value="XM_004336170.1"/>
</dbReference>
<evidence type="ECO:0000256" key="1">
    <source>
        <dbReference type="ARBA" id="ARBA00004123"/>
    </source>
</evidence>
<feature type="compositionally biased region" description="Basic and acidic residues" evidence="5">
    <location>
        <begin position="45"/>
        <end position="66"/>
    </location>
</feature>
<name>L8GMB8_ACACF</name>
<dbReference type="OrthoDB" id="20509at2759"/>
<comment type="similarity">
    <text evidence="2">Belongs to the ARS2 family.</text>
</comment>
<keyword evidence="4" id="KW-0479">Metal-binding</keyword>
<keyword evidence="3" id="KW-0539">Nucleus</keyword>
<dbReference type="GO" id="GO:0031053">
    <property type="term" value="P:primary miRNA processing"/>
    <property type="evidence" value="ECO:0007669"/>
    <property type="project" value="TreeGrafter"/>
</dbReference>
<dbReference type="VEuPathDB" id="AmoebaDB:ACA1_138820"/>
<feature type="compositionally biased region" description="Gly residues" evidence="5">
    <location>
        <begin position="676"/>
        <end position="691"/>
    </location>
</feature>
<dbReference type="STRING" id="1257118.L8GMB8"/>
<feature type="domain" description="C2H2-type" evidence="6">
    <location>
        <begin position="540"/>
        <end position="572"/>
    </location>
</feature>
<dbReference type="PANTHER" id="PTHR13165">
    <property type="entry name" value="ARSENITE-RESISTANCE PROTEIN 2"/>
    <property type="match status" value="1"/>
</dbReference>
<proteinExistence type="inferred from homology"/>
<dbReference type="PANTHER" id="PTHR13165:SF0">
    <property type="entry name" value="SERRATE RNA EFFECTOR MOLECULE HOMOLOG"/>
    <property type="match status" value="1"/>
</dbReference>
<dbReference type="KEGG" id="acan:ACA1_138820"/>
<dbReference type="InterPro" id="IPR025239">
    <property type="entry name" value="DUF4187"/>
</dbReference>
<evidence type="ECO:0000259" key="6">
    <source>
        <dbReference type="PROSITE" id="PS50157"/>
    </source>
</evidence>
<keyword evidence="4" id="KW-0862">Zinc</keyword>
<evidence type="ECO:0000256" key="5">
    <source>
        <dbReference type="SAM" id="MobiDB-lite"/>
    </source>
</evidence>